<reference evidence="5 6" key="1">
    <citation type="journal article" date="2013" name="Front. Microbiol.">
        <title>The genome of the endophytic bacterium H. frisingense GSF30(T) identifies diverse strategies in the Herbaspirillum genus to interact with plants.</title>
        <authorList>
            <person name="Straub D."/>
            <person name="Rothballer M."/>
            <person name="Hartmann A."/>
            <person name="Ludewig U."/>
        </authorList>
    </citation>
    <scope>NUCLEOTIDE SEQUENCE [LARGE SCALE GENOMIC DNA]</scope>
    <source>
        <strain evidence="5 6">GSF30</strain>
    </source>
</reference>
<organism evidence="5 6">
    <name type="scientific">Herbaspirillum frisingense GSF30</name>
    <dbReference type="NCBI Taxonomy" id="864073"/>
    <lineage>
        <taxon>Bacteria</taxon>
        <taxon>Pseudomonadati</taxon>
        <taxon>Pseudomonadota</taxon>
        <taxon>Betaproteobacteria</taxon>
        <taxon>Burkholderiales</taxon>
        <taxon>Oxalobacteraceae</taxon>
        <taxon>Herbaspirillum</taxon>
    </lineage>
</organism>
<dbReference type="SUPFAM" id="SSF46689">
    <property type="entry name" value="Homeodomain-like"/>
    <property type="match status" value="1"/>
</dbReference>
<dbReference type="Proteomes" id="UP000006772">
    <property type="component" value="Unassembled WGS sequence"/>
</dbReference>
<dbReference type="RefSeq" id="WP_006461267.1">
    <property type="nucleotide sequence ID" value="NZ_AEEC02000001.1"/>
</dbReference>
<keyword evidence="1" id="KW-0805">Transcription regulation</keyword>
<dbReference type="InterPro" id="IPR009057">
    <property type="entry name" value="Homeodomain-like_sf"/>
</dbReference>
<dbReference type="InterPro" id="IPR020449">
    <property type="entry name" value="Tscrpt_reg_AraC-type_HTH"/>
</dbReference>
<keyword evidence="3" id="KW-0804">Transcription</keyword>
<evidence type="ECO:0000259" key="4">
    <source>
        <dbReference type="PROSITE" id="PS01124"/>
    </source>
</evidence>
<dbReference type="GO" id="GO:0043565">
    <property type="term" value="F:sequence-specific DNA binding"/>
    <property type="evidence" value="ECO:0007669"/>
    <property type="project" value="InterPro"/>
</dbReference>
<protein>
    <submittedName>
        <fullName evidence="5">AraC family transcriptional regulator</fullName>
    </submittedName>
</protein>
<dbReference type="InterPro" id="IPR018060">
    <property type="entry name" value="HTH_AraC"/>
</dbReference>
<dbReference type="SUPFAM" id="SSF51182">
    <property type="entry name" value="RmlC-like cupins"/>
    <property type="match status" value="1"/>
</dbReference>
<evidence type="ECO:0000313" key="6">
    <source>
        <dbReference type="Proteomes" id="UP000006772"/>
    </source>
</evidence>
<keyword evidence="2" id="KW-0238">DNA-binding</keyword>
<feature type="domain" description="HTH araC/xylS-type" evidence="4">
    <location>
        <begin position="233"/>
        <end position="334"/>
    </location>
</feature>
<proteinExistence type="predicted"/>
<evidence type="ECO:0000256" key="3">
    <source>
        <dbReference type="ARBA" id="ARBA00023163"/>
    </source>
</evidence>
<dbReference type="Gene3D" id="2.60.120.10">
    <property type="entry name" value="Jelly Rolls"/>
    <property type="match status" value="1"/>
</dbReference>
<dbReference type="InterPro" id="IPR014710">
    <property type="entry name" value="RmlC-like_jellyroll"/>
</dbReference>
<dbReference type="AlphaFoldDB" id="A0AAI9N5M3"/>
<evidence type="ECO:0000256" key="1">
    <source>
        <dbReference type="ARBA" id="ARBA00023015"/>
    </source>
</evidence>
<evidence type="ECO:0000313" key="5">
    <source>
        <dbReference type="EMBL" id="EOA06788.1"/>
    </source>
</evidence>
<dbReference type="EMBL" id="AEEC02000001">
    <property type="protein sequence ID" value="EOA06788.1"/>
    <property type="molecule type" value="Genomic_DNA"/>
</dbReference>
<dbReference type="GO" id="GO:0003700">
    <property type="term" value="F:DNA-binding transcription factor activity"/>
    <property type="evidence" value="ECO:0007669"/>
    <property type="project" value="InterPro"/>
</dbReference>
<dbReference type="PROSITE" id="PS01124">
    <property type="entry name" value="HTH_ARAC_FAMILY_2"/>
    <property type="match status" value="1"/>
</dbReference>
<gene>
    <name evidence="5" type="ORF">HFRIS_000705</name>
</gene>
<comment type="caution">
    <text evidence="5">The sequence shown here is derived from an EMBL/GenBank/DDBJ whole genome shotgun (WGS) entry which is preliminary data.</text>
</comment>
<dbReference type="PANTHER" id="PTHR46796:SF6">
    <property type="entry name" value="ARAC SUBFAMILY"/>
    <property type="match status" value="1"/>
</dbReference>
<dbReference type="Pfam" id="PF12833">
    <property type="entry name" value="HTH_18"/>
    <property type="match status" value="1"/>
</dbReference>
<dbReference type="PRINTS" id="PR00032">
    <property type="entry name" value="HTHARAC"/>
</dbReference>
<accession>A0AAI9N5M3</accession>
<dbReference type="InterPro" id="IPR035418">
    <property type="entry name" value="AraC-bd_2"/>
</dbReference>
<sequence length="336" mass="37834">MANAFRPPDENKKSAATTKETAIFIRTFSTAESPSREGARLFERQMASLFSIGLSLDSGKDEPLSTQMQAYCGRSLQFASIRFSPHETSAPATHKDTRRWLVTVQKEGEAHVSQGGRSARVRPGDMVLIDLASPFHIETGHMVTHSTYVDSELLRRVVPDAHLRTARRIETAGGPGAIFRAMNDEMFGMASDLDENTAARIAQALPYTLAVALSLCDKEMTALPSKLHVFHLERIRAFVRDNLHDSSLDAEMISQAVNLSTRHIYQLFTAEQTSLMKWVWSERLERCREDLVSRQLSNRPIGEVAYGWGFSDVAHFSRAFKEKFDMTPREYRKVHG</sequence>
<evidence type="ECO:0000256" key="2">
    <source>
        <dbReference type="ARBA" id="ARBA00023125"/>
    </source>
</evidence>
<dbReference type="InterPro" id="IPR050204">
    <property type="entry name" value="AraC_XylS_family_regulators"/>
</dbReference>
<dbReference type="PANTHER" id="PTHR46796">
    <property type="entry name" value="HTH-TYPE TRANSCRIPTIONAL ACTIVATOR RHAS-RELATED"/>
    <property type="match status" value="1"/>
</dbReference>
<dbReference type="SMART" id="SM00342">
    <property type="entry name" value="HTH_ARAC"/>
    <property type="match status" value="1"/>
</dbReference>
<dbReference type="Gene3D" id="1.10.10.60">
    <property type="entry name" value="Homeodomain-like"/>
    <property type="match status" value="1"/>
</dbReference>
<dbReference type="InterPro" id="IPR011051">
    <property type="entry name" value="RmlC_Cupin_sf"/>
</dbReference>
<dbReference type="Pfam" id="PF14525">
    <property type="entry name" value="AraC_binding_2"/>
    <property type="match status" value="1"/>
</dbReference>
<name>A0AAI9N5M3_9BURK</name>